<dbReference type="AlphaFoldDB" id="W4GUT9"/>
<sequence>MARTTKFTEDGHGVVADSAFPVSGGLIGKIRTPLKDGDLERAPACRNGLLLMSNAITALRQAAEWGMGAVEQVYRQLLLPLPYNPEQQQMRLHNIFKLYNFRVRRTGVVGPK</sequence>
<dbReference type="OrthoDB" id="104860at2759"/>
<reference evidence="1" key="1">
    <citation type="submission" date="2013-12" db="EMBL/GenBank/DDBJ databases">
        <title>The Genome Sequence of Aphanomyces astaci APO3.</title>
        <authorList>
            <consortium name="The Broad Institute Genomics Platform"/>
            <person name="Russ C."/>
            <person name="Tyler B."/>
            <person name="van West P."/>
            <person name="Dieguez-Uribeondo J."/>
            <person name="Young S.K."/>
            <person name="Zeng Q."/>
            <person name="Gargeya S."/>
            <person name="Fitzgerald M."/>
            <person name="Abouelleil A."/>
            <person name="Alvarado L."/>
            <person name="Chapman S.B."/>
            <person name="Gainer-Dewar J."/>
            <person name="Goldberg J."/>
            <person name="Griggs A."/>
            <person name="Gujja S."/>
            <person name="Hansen M."/>
            <person name="Howarth C."/>
            <person name="Imamovic A."/>
            <person name="Ireland A."/>
            <person name="Larimer J."/>
            <person name="McCowan C."/>
            <person name="Murphy C."/>
            <person name="Pearson M."/>
            <person name="Poon T.W."/>
            <person name="Priest M."/>
            <person name="Roberts A."/>
            <person name="Saif S."/>
            <person name="Shea T."/>
            <person name="Sykes S."/>
            <person name="Wortman J."/>
            <person name="Nusbaum C."/>
            <person name="Birren B."/>
        </authorList>
    </citation>
    <scope>NUCLEOTIDE SEQUENCE [LARGE SCALE GENOMIC DNA]</scope>
    <source>
        <strain evidence="1">APO3</strain>
    </source>
</reference>
<organism evidence="1">
    <name type="scientific">Aphanomyces astaci</name>
    <name type="common">Crayfish plague agent</name>
    <dbReference type="NCBI Taxonomy" id="112090"/>
    <lineage>
        <taxon>Eukaryota</taxon>
        <taxon>Sar</taxon>
        <taxon>Stramenopiles</taxon>
        <taxon>Oomycota</taxon>
        <taxon>Saprolegniomycetes</taxon>
        <taxon>Saprolegniales</taxon>
        <taxon>Verrucalvaceae</taxon>
        <taxon>Aphanomyces</taxon>
    </lineage>
</organism>
<proteinExistence type="predicted"/>
<dbReference type="PANTHER" id="PTHR48471:SF1">
    <property type="entry name" value="DDE TNP4 DOMAIN-CONTAINING PROTEIN"/>
    <property type="match status" value="1"/>
</dbReference>
<name>W4GUT9_APHAT</name>
<accession>W4GUT9</accession>
<dbReference type="PANTHER" id="PTHR48471">
    <property type="entry name" value="DDE TNP4 DOMAIN-CONTAINING PROTEIN"/>
    <property type="match status" value="1"/>
</dbReference>
<evidence type="ECO:0000313" key="1">
    <source>
        <dbReference type="EMBL" id="ETV83051.1"/>
    </source>
</evidence>
<dbReference type="GeneID" id="20806790"/>
<protein>
    <recommendedName>
        <fullName evidence="2">DDE Tnp4 domain-containing protein</fullName>
    </recommendedName>
</protein>
<gene>
    <name evidence="1" type="ORF">H257_04794</name>
</gene>
<dbReference type="EMBL" id="KI913121">
    <property type="protein sequence ID" value="ETV83051.1"/>
    <property type="molecule type" value="Genomic_DNA"/>
</dbReference>
<evidence type="ECO:0008006" key="2">
    <source>
        <dbReference type="Google" id="ProtNLM"/>
    </source>
</evidence>
<dbReference type="RefSeq" id="XP_009827722.1">
    <property type="nucleotide sequence ID" value="XM_009829420.1"/>
</dbReference>
<dbReference type="VEuPathDB" id="FungiDB:H257_04794"/>